<dbReference type="GO" id="GO:0009279">
    <property type="term" value="C:cell outer membrane"/>
    <property type="evidence" value="ECO:0007669"/>
    <property type="project" value="UniProtKB-SubCell"/>
</dbReference>
<sequence length="584" mass="65305">MLPLARHDGIGGRRGHWGMVSMRVYDAAVRPRRNWVTRGLLPGLLLLAVSACSIDPEPVTTDETLQRVMADRAHLAENQEPVKGPISLYEAIARALLYNLDQRVALMEQALQSQQLGLVSLQMLPDLALHGGYSWRSNEDASSSKSYLTGQQSLEPSVSTDRRRETADLGLSWNVLDFGVSYFEAKQQGDRVLIAEERRRKVVSDVVQQVRVAFWQASTAQRLLRRIDPLLGEAQEALDRAKQIEALRLQSPLESLRYRKSLLDIMRQLRGLKSDLLQAKSRLGSLMNLDIGTDFRVSEPDPDEVPIPKIDTPIEKLETLALLYRPELREEDYQKRIGHEEIRKAMLRMLPNLNFTASYNYDSNSYTVNNNWAEAGLRAAWNLVSLISGPKGVDVAEAQITVAETRRLALSMAVLTQVNLAYRQYERSRIDFEYASELEKVERRIYEVVQINEIGNAASQLERIRSATQAIAAELQRDQSLSDLQAALGNIYSSLGLDPLPEDISKDDLATVTDAVRRVAAHWERAEFPPVPTLKEAAAPAGGQSAATPAEDQRAGVPATTQQAAQEPAQPGLFDRILSWHFVD</sequence>
<dbReference type="AlphaFoldDB" id="A0A1Y6CPV0"/>
<dbReference type="SUPFAM" id="SSF56954">
    <property type="entry name" value="Outer membrane efflux proteins (OEP)"/>
    <property type="match status" value="1"/>
</dbReference>
<feature type="region of interest" description="Disordered" evidence="8">
    <location>
        <begin position="532"/>
        <end position="570"/>
    </location>
</feature>
<keyword evidence="4" id="KW-1134">Transmembrane beta strand</keyword>
<accession>A0A1Y6CPV0</accession>
<dbReference type="GO" id="GO:0015562">
    <property type="term" value="F:efflux transmembrane transporter activity"/>
    <property type="evidence" value="ECO:0007669"/>
    <property type="project" value="InterPro"/>
</dbReference>
<keyword evidence="3" id="KW-0813">Transport</keyword>
<dbReference type="PANTHER" id="PTHR30026">
    <property type="entry name" value="OUTER MEMBRANE PROTEIN TOLC"/>
    <property type="match status" value="1"/>
</dbReference>
<keyword evidence="7" id="KW-0998">Cell outer membrane</keyword>
<evidence type="ECO:0000313" key="9">
    <source>
        <dbReference type="EMBL" id="SMF80553.1"/>
    </source>
</evidence>
<name>A0A1Y6CPV0_9PROT</name>
<evidence type="ECO:0000256" key="7">
    <source>
        <dbReference type="ARBA" id="ARBA00023237"/>
    </source>
</evidence>
<evidence type="ECO:0000256" key="5">
    <source>
        <dbReference type="ARBA" id="ARBA00022692"/>
    </source>
</evidence>
<dbReference type="Pfam" id="PF02321">
    <property type="entry name" value="OEP"/>
    <property type="match status" value="1"/>
</dbReference>
<proteinExistence type="inferred from homology"/>
<evidence type="ECO:0000256" key="8">
    <source>
        <dbReference type="SAM" id="MobiDB-lite"/>
    </source>
</evidence>
<dbReference type="Gene3D" id="1.20.1600.10">
    <property type="entry name" value="Outer membrane efflux proteins (OEP)"/>
    <property type="match status" value="1"/>
</dbReference>
<reference evidence="9 10" key="1">
    <citation type="submission" date="2017-04" db="EMBL/GenBank/DDBJ databases">
        <authorList>
            <person name="Afonso C.L."/>
            <person name="Miller P.J."/>
            <person name="Scott M.A."/>
            <person name="Spackman E."/>
            <person name="Goraichik I."/>
            <person name="Dimitrov K.M."/>
            <person name="Suarez D.L."/>
            <person name="Swayne D.E."/>
        </authorList>
    </citation>
    <scope>NUCLEOTIDE SEQUENCE [LARGE SCALE GENOMIC DNA]</scope>
    <source>
        <strain evidence="9 10">USBA 355</strain>
    </source>
</reference>
<organism evidence="9 10">
    <name type="scientific">Tistlia consotensis USBA 355</name>
    <dbReference type="NCBI Taxonomy" id="560819"/>
    <lineage>
        <taxon>Bacteria</taxon>
        <taxon>Pseudomonadati</taxon>
        <taxon>Pseudomonadota</taxon>
        <taxon>Alphaproteobacteria</taxon>
        <taxon>Rhodospirillales</taxon>
        <taxon>Rhodovibrionaceae</taxon>
        <taxon>Tistlia</taxon>
    </lineage>
</organism>
<dbReference type="InterPro" id="IPR051906">
    <property type="entry name" value="TolC-like"/>
</dbReference>
<comment type="subcellular location">
    <subcellularLocation>
        <location evidence="1">Cell outer membrane</location>
    </subcellularLocation>
</comment>
<evidence type="ECO:0000256" key="2">
    <source>
        <dbReference type="ARBA" id="ARBA00007613"/>
    </source>
</evidence>
<dbReference type="GO" id="GO:1990281">
    <property type="term" value="C:efflux pump complex"/>
    <property type="evidence" value="ECO:0007669"/>
    <property type="project" value="TreeGrafter"/>
</dbReference>
<dbReference type="PANTHER" id="PTHR30026:SF20">
    <property type="entry name" value="OUTER MEMBRANE PROTEIN TOLC"/>
    <property type="match status" value="1"/>
</dbReference>
<gene>
    <name evidence="9" type="ORF">SAMN05428998_14148</name>
</gene>
<dbReference type="STRING" id="560819.SAMN05428998_14148"/>
<feature type="compositionally biased region" description="Low complexity" evidence="8">
    <location>
        <begin position="537"/>
        <end position="550"/>
    </location>
</feature>
<feature type="compositionally biased region" description="Low complexity" evidence="8">
    <location>
        <begin position="558"/>
        <end position="570"/>
    </location>
</feature>
<evidence type="ECO:0000256" key="3">
    <source>
        <dbReference type="ARBA" id="ARBA00022448"/>
    </source>
</evidence>
<evidence type="ECO:0000256" key="4">
    <source>
        <dbReference type="ARBA" id="ARBA00022452"/>
    </source>
</evidence>
<comment type="similarity">
    <text evidence="2">Belongs to the outer membrane factor (OMF) (TC 1.B.17) family.</text>
</comment>
<protein>
    <submittedName>
        <fullName evidence="9">Outer membrane protein TolC</fullName>
    </submittedName>
</protein>
<keyword evidence="5" id="KW-0812">Transmembrane</keyword>
<evidence type="ECO:0000313" key="10">
    <source>
        <dbReference type="Proteomes" id="UP000192917"/>
    </source>
</evidence>
<evidence type="ECO:0000256" key="1">
    <source>
        <dbReference type="ARBA" id="ARBA00004442"/>
    </source>
</evidence>
<keyword evidence="6" id="KW-0472">Membrane</keyword>
<dbReference type="EMBL" id="FWZX01000041">
    <property type="protein sequence ID" value="SMF80553.1"/>
    <property type="molecule type" value="Genomic_DNA"/>
</dbReference>
<keyword evidence="10" id="KW-1185">Reference proteome</keyword>
<dbReference type="GO" id="GO:0015288">
    <property type="term" value="F:porin activity"/>
    <property type="evidence" value="ECO:0007669"/>
    <property type="project" value="TreeGrafter"/>
</dbReference>
<dbReference type="Proteomes" id="UP000192917">
    <property type="component" value="Unassembled WGS sequence"/>
</dbReference>
<evidence type="ECO:0000256" key="6">
    <source>
        <dbReference type="ARBA" id="ARBA00023136"/>
    </source>
</evidence>
<dbReference type="InterPro" id="IPR003423">
    <property type="entry name" value="OMP_efflux"/>
</dbReference>